<keyword evidence="3" id="KW-1185">Reference proteome</keyword>
<sequence>MCTIFFEFLFSLVFPVLEEYHKRCDRRFKFFLCIIH</sequence>
<keyword evidence="1" id="KW-0732">Signal</keyword>
<reference evidence="2" key="1">
    <citation type="submission" date="2019-03" db="EMBL/GenBank/DDBJ databases">
        <title>WGS assembly of Setaria viridis.</title>
        <authorList>
            <person name="Huang P."/>
            <person name="Jenkins J."/>
            <person name="Grimwood J."/>
            <person name="Barry K."/>
            <person name="Healey A."/>
            <person name="Mamidi S."/>
            <person name="Sreedasyam A."/>
            <person name="Shu S."/>
            <person name="Feldman M."/>
            <person name="Wu J."/>
            <person name="Yu Y."/>
            <person name="Chen C."/>
            <person name="Johnson J."/>
            <person name="Rokhsar D."/>
            <person name="Baxter I."/>
            <person name="Schmutz J."/>
            <person name="Brutnell T."/>
            <person name="Kellogg E."/>
        </authorList>
    </citation>
    <scope>NUCLEOTIDE SEQUENCE [LARGE SCALE GENOMIC DNA]</scope>
</reference>
<protein>
    <submittedName>
        <fullName evidence="2">Uncharacterized protein</fullName>
    </submittedName>
</protein>
<dbReference type="AlphaFoldDB" id="A0A4V6DAE0"/>
<organism evidence="2 3">
    <name type="scientific">Setaria viridis</name>
    <name type="common">Green bristlegrass</name>
    <name type="synonym">Setaria italica subsp. viridis</name>
    <dbReference type="NCBI Taxonomy" id="4556"/>
    <lineage>
        <taxon>Eukaryota</taxon>
        <taxon>Viridiplantae</taxon>
        <taxon>Streptophyta</taxon>
        <taxon>Embryophyta</taxon>
        <taxon>Tracheophyta</taxon>
        <taxon>Spermatophyta</taxon>
        <taxon>Magnoliopsida</taxon>
        <taxon>Liliopsida</taxon>
        <taxon>Poales</taxon>
        <taxon>Poaceae</taxon>
        <taxon>PACMAD clade</taxon>
        <taxon>Panicoideae</taxon>
        <taxon>Panicodae</taxon>
        <taxon>Paniceae</taxon>
        <taxon>Cenchrinae</taxon>
        <taxon>Setaria</taxon>
    </lineage>
</organism>
<accession>A0A4V6DAE0</accession>
<feature type="signal peptide" evidence="1">
    <location>
        <begin position="1"/>
        <end position="18"/>
    </location>
</feature>
<evidence type="ECO:0000313" key="2">
    <source>
        <dbReference type="EMBL" id="TKW29166.1"/>
    </source>
</evidence>
<dbReference type="Proteomes" id="UP000298652">
    <property type="component" value="Chromosome 3"/>
</dbReference>
<feature type="chain" id="PRO_5020966013" evidence="1">
    <location>
        <begin position="19"/>
        <end position="36"/>
    </location>
</feature>
<dbReference type="EMBL" id="CM016554">
    <property type="protein sequence ID" value="TKW29166.1"/>
    <property type="molecule type" value="Genomic_DNA"/>
</dbReference>
<name>A0A4V6DAE0_SETVI</name>
<dbReference type="Gramene" id="TKW29166">
    <property type="protein sequence ID" value="TKW29166"/>
    <property type="gene ID" value="SEVIR_3G378650v2"/>
</dbReference>
<evidence type="ECO:0000313" key="3">
    <source>
        <dbReference type="Proteomes" id="UP000298652"/>
    </source>
</evidence>
<proteinExistence type="predicted"/>
<gene>
    <name evidence="2" type="ORF">SEVIR_3G378650v2</name>
</gene>
<evidence type="ECO:0000256" key="1">
    <source>
        <dbReference type="SAM" id="SignalP"/>
    </source>
</evidence>